<proteinExistence type="predicted"/>
<dbReference type="Proteomes" id="UP000198660">
    <property type="component" value="Unassembled WGS sequence"/>
</dbReference>
<dbReference type="SUPFAM" id="SSF89360">
    <property type="entry name" value="HesB-like domain"/>
    <property type="match status" value="1"/>
</dbReference>
<reference evidence="2" key="1">
    <citation type="submission" date="2016-10" db="EMBL/GenBank/DDBJ databases">
        <authorList>
            <person name="Varghese N."/>
            <person name="Submissions S."/>
        </authorList>
    </citation>
    <scope>NUCLEOTIDE SEQUENCE [LARGE SCALE GENOMIC DNA]</scope>
    <source>
        <strain evidence="2">DSM 45789</strain>
    </source>
</reference>
<name>A0A1I6SL63_9BACL</name>
<gene>
    <name evidence="1" type="ORF">SAMN05444972_107174</name>
</gene>
<sequence>MNIHISTRAAARLHALLAAEEEGDTLAVRVVPLTSGCNTPSFALEITDILPGYLLVEALDVPFTAPQSEAGWLDGIVIEWDAQRDKFSVFHPNPPTLSNCPLPDCQ</sequence>
<evidence type="ECO:0000313" key="2">
    <source>
        <dbReference type="Proteomes" id="UP000198660"/>
    </source>
</evidence>
<dbReference type="OrthoDB" id="2990822at2"/>
<dbReference type="EMBL" id="FPAA01000007">
    <property type="protein sequence ID" value="SFS77634.1"/>
    <property type="molecule type" value="Genomic_DNA"/>
</dbReference>
<accession>A0A1I6SL63</accession>
<dbReference type="Gene3D" id="2.60.300.12">
    <property type="entry name" value="HesB-like domain"/>
    <property type="match status" value="1"/>
</dbReference>
<protein>
    <submittedName>
        <fullName evidence="1">Fe-S cluster assembly iron-binding protein IscA</fullName>
    </submittedName>
</protein>
<dbReference type="AlphaFoldDB" id="A0A1I6SL63"/>
<keyword evidence="2" id="KW-1185">Reference proteome</keyword>
<dbReference type="RefSeq" id="WP_140413596.1">
    <property type="nucleotide sequence ID" value="NZ_FPAA01000007.1"/>
</dbReference>
<dbReference type="InterPro" id="IPR035903">
    <property type="entry name" value="HesB-like_dom_sf"/>
</dbReference>
<organism evidence="1 2">
    <name type="scientific">Marininema halotolerans</name>
    <dbReference type="NCBI Taxonomy" id="1155944"/>
    <lineage>
        <taxon>Bacteria</taxon>
        <taxon>Bacillati</taxon>
        <taxon>Bacillota</taxon>
        <taxon>Bacilli</taxon>
        <taxon>Bacillales</taxon>
        <taxon>Thermoactinomycetaceae</taxon>
        <taxon>Marininema</taxon>
    </lineage>
</organism>
<evidence type="ECO:0000313" key="1">
    <source>
        <dbReference type="EMBL" id="SFS77634.1"/>
    </source>
</evidence>